<feature type="domain" description="Anoctamin transmembrane" evidence="6">
    <location>
        <begin position="211"/>
        <end position="655"/>
    </location>
</feature>
<evidence type="ECO:0000256" key="4">
    <source>
        <dbReference type="ARBA" id="ARBA00023136"/>
    </source>
</evidence>
<feature type="transmembrane region" description="Helical" evidence="5">
    <location>
        <begin position="347"/>
        <end position="367"/>
    </location>
</feature>
<evidence type="ECO:0000256" key="5">
    <source>
        <dbReference type="SAM" id="Phobius"/>
    </source>
</evidence>
<reference evidence="7" key="1">
    <citation type="submission" date="2024-02" db="EMBL/GenBank/DDBJ databases">
        <authorList>
            <consortium name="ELIXIR-Norway"/>
            <consortium name="Elixir Norway"/>
        </authorList>
    </citation>
    <scope>NUCLEOTIDE SEQUENCE</scope>
</reference>
<evidence type="ECO:0000313" key="7">
    <source>
        <dbReference type="EMBL" id="CAK9201718.1"/>
    </source>
</evidence>
<name>A0ABP0TT28_9BRYO</name>
<keyword evidence="3 5" id="KW-1133">Transmembrane helix</keyword>
<dbReference type="EMBL" id="OZ019905">
    <property type="protein sequence ID" value="CAK9201718.1"/>
    <property type="molecule type" value="Genomic_DNA"/>
</dbReference>
<feature type="transmembrane region" description="Helical" evidence="5">
    <location>
        <begin position="418"/>
        <end position="439"/>
    </location>
</feature>
<evidence type="ECO:0000313" key="8">
    <source>
        <dbReference type="Proteomes" id="UP001497512"/>
    </source>
</evidence>
<evidence type="ECO:0000259" key="6">
    <source>
        <dbReference type="Pfam" id="PF04547"/>
    </source>
</evidence>
<gene>
    <name evidence="7" type="ORF">CSSPTR1EN2_LOCUS6047</name>
</gene>
<feature type="transmembrane region" description="Helical" evidence="5">
    <location>
        <begin position="258"/>
        <end position="274"/>
    </location>
</feature>
<protein>
    <recommendedName>
        <fullName evidence="6">Anoctamin transmembrane domain-containing protein</fullName>
    </recommendedName>
</protein>
<feature type="transmembrane region" description="Helical" evidence="5">
    <location>
        <begin position="219"/>
        <end position="246"/>
    </location>
</feature>
<dbReference type="InterPro" id="IPR049452">
    <property type="entry name" value="Anoctamin_TM"/>
</dbReference>
<evidence type="ECO:0000256" key="1">
    <source>
        <dbReference type="ARBA" id="ARBA00004141"/>
    </source>
</evidence>
<evidence type="ECO:0000256" key="2">
    <source>
        <dbReference type="ARBA" id="ARBA00022692"/>
    </source>
</evidence>
<accession>A0ABP0TT28</accession>
<keyword evidence="2 5" id="KW-0812">Transmembrane</keyword>
<dbReference type="PANTHER" id="PTHR12308">
    <property type="entry name" value="ANOCTAMIN"/>
    <property type="match status" value="1"/>
</dbReference>
<feature type="transmembrane region" description="Helical" evidence="5">
    <location>
        <begin position="621"/>
        <end position="642"/>
    </location>
</feature>
<organism evidence="7 8">
    <name type="scientific">Sphagnum troendelagicum</name>
    <dbReference type="NCBI Taxonomy" id="128251"/>
    <lineage>
        <taxon>Eukaryota</taxon>
        <taxon>Viridiplantae</taxon>
        <taxon>Streptophyta</taxon>
        <taxon>Embryophyta</taxon>
        <taxon>Bryophyta</taxon>
        <taxon>Sphagnophytina</taxon>
        <taxon>Sphagnopsida</taxon>
        <taxon>Sphagnales</taxon>
        <taxon>Sphagnaceae</taxon>
        <taxon>Sphagnum</taxon>
    </lineage>
</organism>
<sequence>MWLTSNSGSDGGGPWSDSQISSLQCRFILYCRFDLVLPSVWNGEDREDAVEHLCKALTDSGLIIEKVDGMNSELFIKVAAPLEVIGHAADKLMLRKPTHIGLDVAFNWKHKDAFCRQPLGNALFSWTERYQCLTAVINTLGLTNDRSQRLFVPGREGELELNPHETLLKTLKDAGVVKEVFPLHQEKQRKWLLDHWALDWMGLTSQPIDAIYSYFGAKVAIYFAFLGLYTRWLVVPAILGTLLYVIKLRSWQSAVPPVFSMAIVVWAVVFLQFWRRTNAEILTRWEISSENDELQALRPHNLEQQKSLFSGEATEAQIVEANVLDYKVKMVKRDEWLGRFQIVKTNAVVFAGILCVQLPFELLYAHLNRAAPYAFLKYILTGLYILAIQFFTKKGGQIAVKLTKSEKLGNKEAAANDLIYKVFGIYFMQSYVGLFYQAFFHREFDALRSVLAQRLIITQLLSNVSENLVPYATYRYTKFKAMKADQEQKKNEGRKVDEHQPSEVEQEFLKPAYEASIAGDFEDGLFDDFLELAVQFGLVTMFAGAYPLVAAYAVANNLVEIRSDALKLLVTMRRPVPKAAASIGAWLTIFQNLGVVAIVTNCAILVCLYDDTANWKLEPGLAAILLLEHLLLLIKIGFSWFVPELPAWIKAKRLQKISVQDQISWELLSTLDQQQLKGNSMQNT</sequence>
<dbReference type="InterPro" id="IPR007632">
    <property type="entry name" value="Anoctamin"/>
</dbReference>
<feature type="transmembrane region" description="Helical" evidence="5">
    <location>
        <begin position="532"/>
        <end position="559"/>
    </location>
</feature>
<dbReference type="PANTHER" id="PTHR12308:SF73">
    <property type="entry name" value="ANOCTAMIN"/>
    <property type="match status" value="1"/>
</dbReference>
<dbReference type="Pfam" id="PF04547">
    <property type="entry name" value="Anoctamin"/>
    <property type="match status" value="1"/>
</dbReference>
<feature type="transmembrane region" description="Helical" evidence="5">
    <location>
        <begin position="580"/>
        <end position="609"/>
    </location>
</feature>
<feature type="transmembrane region" description="Helical" evidence="5">
    <location>
        <begin position="373"/>
        <end position="392"/>
    </location>
</feature>
<keyword evidence="4 5" id="KW-0472">Membrane</keyword>
<evidence type="ECO:0000256" key="3">
    <source>
        <dbReference type="ARBA" id="ARBA00022989"/>
    </source>
</evidence>
<comment type="subcellular location">
    <subcellularLocation>
        <location evidence="1">Membrane</location>
        <topology evidence="1">Multi-pass membrane protein</topology>
    </subcellularLocation>
</comment>
<dbReference type="Proteomes" id="UP001497512">
    <property type="component" value="Chromosome 13"/>
</dbReference>
<keyword evidence="8" id="KW-1185">Reference proteome</keyword>
<proteinExistence type="predicted"/>